<dbReference type="RefSeq" id="WP_245852420.1">
    <property type="nucleotide sequence ID" value="NZ_OBQI01000001.1"/>
</dbReference>
<dbReference type="InterPro" id="IPR002758">
    <property type="entry name" value="Cation_antiport_E"/>
</dbReference>
<evidence type="ECO:0000256" key="2">
    <source>
        <dbReference type="ARBA" id="ARBA00006228"/>
    </source>
</evidence>
<feature type="transmembrane region" description="Helical" evidence="8">
    <location>
        <begin position="23"/>
        <end position="41"/>
    </location>
</feature>
<reference evidence="10" key="1">
    <citation type="submission" date="2017-08" db="EMBL/GenBank/DDBJ databases">
        <authorList>
            <person name="Varghese N."/>
            <person name="Submissions S."/>
        </authorList>
    </citation>
    <scope>NUCLEOTIDE SEQUENCE [LARGE SCALE GENOMIC DNA]</scope>
    <source>
        <strain evidence="10">DSM 4725</strain>
    </source>
</reference>
<evidence type="ECO:0000313" key="10">
    <source>
        <dbReference type="Proteomes" id="UP000219435"/>
    </source>
</evidence>
<feature type="region of interest" description="Disordered" evidence="7">
    <location>
        <begin position="180"/>
        <end position="200"/>
    </location>
</feature>
<name>A0A285V0A2_9ACTN</name>
<proteinExistence type="inferred from homology"/>
<keyword evidence="6 8" id="KW-0472">Membrane</keyword>
<evidence type="ECO:0000256" key="8">
    <source>
        <dbReference type="SAM" id="Phobius"/>
    </source>
</evidence>
<dbReference type="EMBL" id="OBQI01000001">
    <property type="protein sequence ID" value="SOC47595.1"/>
    <property type="molecule type" value="Genomic_DNA"/>
</dbReference>
<evidence type="ECO:0000256" key="7">
    <source>
        <dbReference type="SAM" id="MobiDB-lite"/>
    </source>
</evidence>
<organism evidence="9 10">
    <name type="scientific">Blastococcus aggregatus</name>
    <dbReference type="NCBI Taxonomy" id="38502"/>
    <lineage>
        <taxon>Bacteria</taxon>
        <taxon>Bacillati</taxon>
        <taxon>Actinomycetota</taxon>
        <taxon>Actinomycetes</taxon>
        <taxon>Geodermatophilales</taxon>
        <taxon>Geodermatophilaceae</taxon>
        <taxon>Blastococcus</taxon>
    </lineage>
</organism>
<keyword evidence="4 8" id="KW-0812">Transmembrane</keyword>
<dbReference type="GO" id="GO:0008324">
    <property type="term" value="F:monoatomic cation transmembrane transporter activity"/>
    <property type="evidence" value="ECO:0007669"/>
    <property type="project" value="InterPro"/>
</dbReference>
<gene>
    <name evidence="9" type="ORF">SAMN05660748_0908</name>
</gene>
<dbReference type="NCBIfam" id="NF006521">
    <property type="entry name" value="PRK08965.1-5"/>
    <property type="match status" value="1"/>
</dbReference>
<evidence type="ECO:0000256" key="4">
    <source>
        <dbReference type="ARBA" id="ARBA00022692"/>
    </source>
</evidence>
<comment type="similarity">
    <text evidence="2">Belongs to the CPA3 antiporters (TC 2.A.63) subunit E family.</text>
</comment>
<evidence type="ECO:0000313" key="9">
    <source>
        <dbReference type="EMBL" id="SOC47595.1"/>
    </source>
</evidence>
<feature type="transmembrane region" description="Helical" evidence="8">
    <location>
        <begin position="47"/>
        <end position="66"/>
    </location>
</feature>
<keyword evidence="3" id="KW-1003">Cell membrane</keyword>
<dbReference type="AlphaFoldDB" id="A0A285V0A2"/>
<feature type="transmembrane region" description="Helical" evidence="8">
    <location>
        <begin position="73"/>
        <end position="93"/>
    </location>
</feature>
<dbReference type="PANTHER" id="PTHR34584">
    <property type="entry name" value="NA(+)/H(+) ANTIPORTER SUBUNIT E1"/>
    <property type="match status" value="1"/>
</dbReference>
<evidence type="ECO:0000256" key="6">
    <source>
        <dbReference type="ARBA" id="ARBA00023136"/>
    </source>
</evidence>
<protein>
    <submittedName>
        <fullName evidence="9">Multisubunit sodium/proton antiporter, MrpE subunit</fullName>
    </submittedName>
</protein>
<sequence length="200" mass="21668">MSAGVIAEVGPSTAHRLRHQMPLLLWLVLVWNLLWGTWSWANLLSGVAVALGVTLLLPLPPVVGGARLRPVALLRFLGHFVVDLISSGALVAWQTVRPAGIDRSAIITVQLRTDSDLLLTILSESLTLVPGSMVIDLDRERRTIALHILHVRDQADVEQQRDAVLAEEERVVRAFGSPDEIAALGTPPGTEIAGEGRRTP</sequence>
<evidence type="ECO:0000256" key="1">
    <source>
        <dbReference type="ARBA" id="ARBA00004651"/>
    </source>
</evidence>
<evidence type="ECO:0000256" key="5">
    <source>
        <dbReference type="ARBA" id="ARBA00022989"/>
    </source>
</evidence>
<dbReference type="Proteomes" id="UP000219435">
    <property type="component" value="Unassembled WGS sequence"/>
</dbReference>
<comment type="subcellular location">
    <subcellularLocation>
        <location evidence="1">Cell membrane</location>
        <topology evidence="1">Multi-pass membrane protein</topology>
    </subcellularLocation>
</comment>
<keyword evidence="10" id="KW-1185">Reference proteome</keyword>
<keyword evidence="5 8" id="KW-1133">Transmembrane helix</keyword>
<evidence type="ECO:0000256" key="3">
    <source>
        <dbReference type="ARBA" id="ARBA00022475"/>
    </source>
</evidence>
<accession>A0A285V0A2</accession>
<dbReference type="GO" id="GO:0005886">
    <property type="term" value="C:plasma membrane"/>
    <property type="evidence" value="ECO:0007669"/>
    <property type="project" value="UniProtKB-SubCell"/>
</dbReference>
<dbReference type="PANTHER" id="PTHR34584:SF1">
    <property type="entry name" value="NA(+)_H(+) ANTIPORTER SUBUNIT E1"/>
    <property type="match status" value="1"/>
</dbReference>
<dbReference type="Pfam" id="PF01899">
    <property type="entry name" value="MNHE"/>
    <property type="match status" value="1"/>
</dbReference>